<dbReference type="Pfam" id="PF04688">
    <property type="entry name" value="Holin_SPP1"/>
    <property type="match status" value="1"/>
</dbReference>
<dbReference type="Proteomes" id="UP001597178">
    <property type="component" value="Unassembled WGS sequence"/>
</dbReference>
<proteinExistence type="predicted"/>
<gene>
    <name evidence="6" type="ORF">ACFQ4A_07760</name>
</gene>
<evidence type="ECO:0000256" key="1">
    <source>
        <dbReference type="ARBA" id="ARBA00004370"/>
    </source>
</evidence>
<dbReference type="NCBIfam" id="TIGR01592">
    <property type="entry name" value="holin_SPP1"/>
    <property type="match status" value="1"/>
</dbReference>
<dbReference type="InterPro" id="IPR006479">
    <property type="entry name" value="Holin"/>
</dbReference>
<keyword evidence="2 5" id="KW-0812">Transmembrane</keyword>
<evidence type="ECO:0000313" key="6">
    <source>
        <dbReference type="EMBL" id="MFD1361550.1"/>
    </source>
</evidence>
<evidence type="ECO:0000313" key="7">
    <source>
        <dbReference type="Proteomes" id="UP001597178"/>
    </source>
</evidence>
<keyword evidence="7" id="KW-1185">Reference proteome</keyword>
<comment type="subcellular location">
    <subcellularLocation>
        <location evidence="1">Membrane</location>
    </subcellularLocation>
</comment>
<evidence type="ECO:0000256" key="5">
    <source>
        <dbReference type="SAM" id="Phobius"/>
    </source>
</evidence>
<dbReference type="RefSeq" id="WP_382399222.1">
    <property type="nucleotide sequence ID" value="NZ_JBHTNH010000015.1"/>
</dbReference>
<evidence type="ECO:0000256" key="3">
    <source>
        <dbReference type="ARBA" id="ARBA00022989"/>
    </source>
</evidence>
<feature type="transmembrane region" description="Helical" evidence="5">
    <location>
        <begin position="36"/>
        <end position="54"/>
    </location>
</feature>
<protein>
    <submittedName>
        <fullName evidence="6">Phage holin</fullName>
    </submittedName>
</protein>
<keyword evidence="4 5" id="KW-0472">Membrane</keyword>
<name>A0ABW3ZU47_9BACI</name>
<organism evidence="6 7">
    <name type="scientific">Lentibacillus salinarum</name>
    <dbReference type="NCBI Taxonomy" id="446820"/>
    <lineage>
        <taxon>Bacteria</taxon>
        <taxon>Bacillati</taxon>
        <taxon>Bacillota</taxon>
        <taxon>Bacilli</taxon>
        <taxon>Bacillales</taxon>
        <taxon>Bacillaceae</taxon>
        <taxon>Lentibacillus</taxon>
    </lineage>
</organism>
<dbReference type="EMBL" id="JBHTNH010000015">
    <property type="protein sequence ID" value="MFD1361550.1"/>
    <property type="molecule type" value="Genomic_DNA"/>
</dbReference>
<keyword evidence="3 5" id="KW-1133">Transmembrane helix</keyword>
<accession>A0ABW3ZU47</accession>
<reference evidence="7" key="1">
    <citation type="journal article" date="2019" name="Int. J. Syst. Evol. Microbiol.">
        <title>The Global Catalogue of Microorganisms (GCM) 10K type strain sequencing project: providing services to taxonomists for standard genome sequencing and annotation.</title>
        <authorList>
            <consortium name="The Broad Institute Genomics Platform"/>
            <consortium name="The Broad Institute Genome Sequencing Center for Infectious Disease"/>
            <person name="Wu L."/>
            <person name="Ma J."/>
        </authorList>
    </citation>
    <scope>NUCLEOTIDE SEQUENCE [LARGE SCALE GENOMIC DNA]</scope>
    <source>
        <strain evidence="7">CCUG 54822</strain>
    </source>
</reference>
<evidence type="ECO:0000256" key="2">
    <source>
        <dbReference type="ARBA" id="ARBA00022692"/>
    </source>
</evidence>
<sequence>MDKGTVIRTAALAVALMNHVLVMFGKSPLPVDAEMVEQAISFIFILVTSIWTWFKNNYVTKTGQKQKEILIENECYRRVHLRRFSNK</sequence>
<evidence type="ECO:0000256" key="4">
    <source>
        <dbReference type="ARBA" id="ARBA00023136"/>
    </source>
</evidence>
<feature type="transmembrane region" description="Helical" evidence="5">
    <location>
        <begin position="6"/>
        <end position="24"/>
    </location>
</feature>
<comment type="caution">
    <text evidence="6">The sequence shown here is derived from an EMBL/GenBank/DDBJ whole genome shotgun (WGS) entry which is preliminary data.</text>
</comment>